<evidence type="ECO:0000256" key="1">
    <source>
        <dbReference type="SAM" id="SignalP"/>
    </source>
</evidence>
<feature type="signal peptide" evidence="1">
    <location>
        <begin position="1"/>
        <end position="23"/>
    </location>
</feature>
<evidence type="ECO:0000313" key="2">
    <source>
        <dbReference type="EMBL" id="CUH61198.1"/>
    </source>
</evidence>
<feature type="chain" id="PRO_5006062154" description="ATP-dependent Clp protease proteolytic subunit" evidence="1">
    <location>
        <begin position="24"/>
        <end position="215"/>
    </location>
</feature>
<sequence>MRRRGWSIALALWLGMMPATAQAGDPEDKFVRLDGGVLLYDTETIPDAPDAEIEEEDIAILRRYLVEDADITTLRLYSYGGSVWAGFRLADIIIDFDLDTEVVDDCASACTLMFLAGKGRRMERGARLGFHNWKWSKAAITSFYERRKDVDGWQDPFDFAAWIYVDTQIETHDVLSYQVERGMDPAFAIELLWKGRDGLHYPRRAELQAAGVLRD</sequence>
<evidence type="ECO:0000313" key="3">
    <source>
        <dbReference type="Proteomes" id="UP000051298"/>
    </source>
</evidence>
<dbReference type="InterPro" id="IPR029045">
    <property type="entry name" value="ClpP/crotonase-like_dom_sf"/>
</dbReference>
<dbReference type="RefSeq" id="WP_058124000.1">
    <property type="nucleotide sequence ID" value="NZ_CYRX01000031.1"/>
</dbReference>
<organism evidence="2 3">
    <name type="scientific">Thalassobacter stenotrophicus</name>
    <dbReference type="NCBI Taxonomy" id="266809"/>
    <lineage>
        <taxon>Bacteria</taxon>
        <taxon>Pseudomonadati</taxon>
        <taxon>Pseudomonadota</taxon>
        <taxon>Alphaproteobacteria</taxon>
        <taxon>Rhodobacterales</taxon>
        <taxon>Roseobacteraceae</taxon>
        <taxon>Thalassobacter</taxon>
    </lineage>
</organism>
<proteinExistence type="predicted"/>
<dbReference type="SUPFAM" id="SSF52096">
    <property type="entry name" value="ClpP/crotonase"/>
    <property type="match status" value="1"/>
</dbReference>
<evidence type="ECO:0008006" key="4">
    <source>
        <dbReference type="Google" id="ProtNLM"/>
    </source>
</evidence>
<keyword evidence="1" id="KW-0732">Signal</keyword>
<dbReference type="Proteomes" id="UP000051298">
    <property type="component" value="Unassembled WGS sequence"/>
</dbReference>
<name>A0A0P1F106_9RHOB</name>
<gene>
    <name evidence="2" type="ORF">THS5294_02500</name>
</gene>
<protein>
    <recommendedName>
        <fullName evidence="4">ATP-dependent Clp protease proteolytic subunit</fullName>
    </recommendedName>
</protein>
<dbReference type="AlphaFoldDB" id="A0A0P1F106"/>
<dbReference type="Gene3D" id="3.90.226.10">
    <property type="entry name" value="2-enoyl-CoA Hydratase, Chain A, domain 1"/>
    <property type="match status" value="1"/>
</dbReference>
<dbReference type="eggNOG" id="COG3904">
    <property type="taxonomic scope" value="Bacteria"/>
</dbReference>
<dbReference type="EMBL" id="CYRX01000031">
    <property type="protein sequence ID" value="CUH61198.1"/>
    <property type="molecule type" value="Genomic_DNA"/>
</dbReference>
<reference evidence="2 3" key="1">
    <citation type="submission" date="2015-09" db="EMBL/GenBank/DDBJ databases">
        <authorList>
            <consortium name="Swine Surveillance"/>
        </authorList>
    </citation>
    <scope>NUCLEOTIDE SEQUENCE [LARGE SCALE GENOMIC DNA]</scope>
    <source>
        <strain evidence="2 3">CECT 5294</strain>
    </source>
</reference>
<accession>A0A0P1F106</accession>